<reference evidence="1" key="1">
    <citation type="submission" date="2023-06" db="EMBL/GenBank/DDBJ databases">
        <title>Genome-scale phylogeny and comparative genomics of the fungal order Sordariales.</title>
        <authorList>
            <consortium name="Lawrence Berkeley National Laboratory"/>
            <person name="Hensen N."/>
            <person name="Bonometti L."/>
            <person name="Westerberg I."/>
            <person name="Brannstrom I.O."/>
            <person name="Guillou S."/>
            <person name="Cros-Aarteil S."/>
            <person name="Calhoun S."/>
            <person name="Haridas S."/>
            <person name="Kuo A."/>
            <person name="Mondo S."/>
            <person name="Pangilinan J."/>
            <person name="Riley R."/>
            <person name="LaButti K."/>
            <person name="Andreopoulos B."/>
            <person name="Lipzen A."/>
            <person name="Chen C."/>
            <person name="Yanf M."/>
            <person name="Daum C."/>
            <person name="Ng V."/>
            <person name="Clum A."/>
            <person name="Steindorff A."/>
            <person name="Ohm R."/>
            <person name="Martin F."/>
            <person name="Silar P."/>
            <person name="Natvig D."/>
            <person name="Lalanne C."/>
            <person name="Gautier V."/>
            <person name="Ament-velasquez S.L."/>
            <person name="Kruys A."/>
            <person name="Hutchinson M.I."/>
            <person name="Powell A.J."/>
            <person name="Barry K."/>
            <person name="Miller A.N."/>
            <person name="Grigoriev I.V."/>
            <person name="Debuchy R."/>
            <person name="Gladieux P."/>
            <person name="Thoren M.H."/>
            <person name="Johannesson H."/>
        </authorList>
    </citation>
    <scope>NUCLEOTIDE SEQUENCE</scope>
    <source>
        <strain evidence="1">SMH2392-1A</strain>
    </source>
</reference>
<proteinExistence type="predicted"/>
<sequence>MSTDHSTKQQAAMTKEREKQIVVVLTTLDIPTSRRHAPACLSNKQQTFMECEGVRISSTAVNQRERRCSTGQGSAMMCALRPNNEELPEEYEREKKGKKKACAHLWVAGKGTITMTVLTDRVDFLGLTRRAPCLPQTARRGTGQVLANSKTGRRGNELCLAPARLKKQASEGTFLYCRNKAVCRWPHCSSSAYLGYAEKTDKHEKPAVSWKMAGVPDRRGPHAGSTWRGGALCLVPGETKEPASPKVAKQAGGDEIGIRAVRWAARARGRRVERYEFKCLPSENQ</sequence>
<protein>
    <submittedName>
        <fullName evidence="1">Uncharacterized protein</fullName>
    </submittedName>
</protein>
<keyword evidence="2" id="KW-1185">Reference proteome</keyword>
<name>A0AA40A5Z7_9PEZI</name>
<accession>A0AA40A5Z7</accession>
<comment type="caution">
    <text evidence="1">The sequence shown here is derived from an EMBL/GenBank/DDBJ whole genome shotgun (WGS) entry which is preliminary data.</text>
</comment>
<dbReference type="EMBL" id="JAUIRO010000006">
    <property type="protein sequence ID" value="KAK0709872.1"/>
    <property type="molecule type" value="Genomic_DNA"/>
</dbReference>
<dbReference type="AlphaFoldDB" id="A0AA40A5Z7"/>
<organism evidence="1 2">
    <name type="scientific">Lasiosphaeria miniovina</name>
    <dbReference type="NCBI Taxonomy" id="1954250"/>
    <lineage>
        <taxon>Eukaryota</taxon>
        <taxon>Fungi</taxon>
        <taxon>Dikarya</taxon>
        <taxon>Ascomycota</taxon>
        <taxon>Pezizomycotina</taxon>
        <taxon>Sordariomycetes</taxon>
        <taxon>Sordariomycetidae</taxon>
        <taxon>Sordariales</taxon>
        <taxon>Lasiosphaeriaceae</taxon>
        <taxon>Lasiosphaeria</taxon>
    </lineage>
</organism>
<gene>
    <name evidence="1" type="ORF">B0T26DRAFT_679232</name>
</gene>
<dbReference type="GeneID" id="85323596"/>
<evidence type="ECO:0000313" key="1">
    <source>
        <dbReference type="EMBL" id="KAK0709872.1"/>
    </source>
</evidence>
<dbReference type="Proteomes" id="UP001172101">
    <property type="component" value="Unassembled WGS sequence"/>
</dbReference>
<dbReference type="RefSeq" id="XP_060293176.1">
    <property type="nucleotide sequence ID" value="XM_060440326.1"/>
</dbReference>
<evidence type="ECO:0000313" key="2">
    <source>
        <dbReference type="Proteomes" id="UP001172101"/>
    </source>
</evidence>